<dbReference type="InterPro" id="IPR036736">
    <property type="entry name" value="ACP-like_sf"/>
</dbReference>
<dbReference type="InterPro" id="IPR010071">
    <property type="entry name" value="AA_adenyl_dom"/>
</dbReference>
<protein>
    <recommendedName>
        <fullName evidence="5">Carrier domain-containing protein</fullName>
    </recommendedName>
</protein>
<dbReference type="InterPro" id="IPR020845">
    <property type="entry name" value="AMP-binding_CS"/>
</dbReference>
<dbReference type="InterPro" id="IPR023213">
    <property type="entry name" value="CAT-like_dom_sf"/>
</dbReference>
<dbReference type="EMBL" id="QDDL01000004">
    <property type="protein sequence ID" value="PVZ68903.1"/>
    <property type="molecule type" value="Genomic_DNA"/>
</dbReference>
<dbReference type="InterPro" id="IPR006162">
    <property type="entry name" value="Ppantetheine_attach_site"/>
</dbReference>
<keyword evidence="3" id="KW-0597">Phosphoprotein</keyword>
<dbReference type="SUPFAM" id="SSF52777">
    <property type="entry name" value="CoA-dependent acyltransferases"/>
    <property type="match status" value="4"/>
</dbReference>
<gene>
    <name evidence="6" type="ORF">DC094_11665</name>
</gene>
<dbReference type="InterPro" id="IPR001031">
    <property type="entry name" value="Thioesterase"/>
</dbReference>
<feature type="domain" description="Carrier" evidence="5">
    <location>
        <begin position="577"/>
        <end position="652"/>
    </location>
</feature>
<dbReference type="PROSITE" id="PS00012">
    <property type="entry name" value="PHOSPHOPANTETHEINE"/>
    <property type="match status" value="1"/>
</dbReference>
<dbReference type="Gene3D" id="3.30.300.30">
    <property type="match status" value="2"/>
</dbReference>
<dbReference type="Pfam" id="PF00975">
    <property type="entry name" value="Thioesterase"/>
    <property type="match status" value="1"/>
</dbReference>
<dbReference type="Pfam" id="PF00501">
    <property type="entry name" value="AMP-binding"/>
    <property type="match status" value="2"/>
</dbReference>
<dbReference type="InterPro" id="IPR020802">
    <property type="entry name" value="TesA-like"/>
</dbReference>
<dbReference type="CDD" id="cd19531">
    <property type="entry name" value="LCL_NRPS-like"/>
    <property type="match status" value="1"/>
</dbReference>
<evidence type="ECO:0000313" key="6">
    <source>
        <dbReference type="EMBL" id="PVZ68903.1"/>
    </source>
</evidence>
<dbReference type="Gene3D" id="3.40.50.1820">
    <property type="entry name" value="alpha/beta hydrolase"/>
    <property type="match status" value="1"/>
</dbReference>
<evidence type="ECO:0000256" key="3">
    <source>
        <dbReference type="ARBA" id="ARBA00022553"/>
    </source>
</evidence>
<dbReference type="SUPFAM" id="SSF56801">
    <property type="entry name" value="Acetyl-CoA synthetase-like"/>
    <property type="match status" value="2"/>
</dbReference>
<dbReference type="SMART" id="SM00823">
    <property type="entry name" value="PKS_PP"/>
    <property type="match status" value="2"/>
</dbReference>
<dbReference type="GO" id="GO:0072330">
    <property type="term" value="P:monocarboxylic acid biosynthetic process"/>
    <property type="evidence" value="ECO:0007669"/>
    <property type="project" value="UniProtKB-ARBA"/>
</dbReference>
<dbReference type="Gene3D" id="1.10.10.1830">
    <property type="entry name" value="Non-ribosomal peptide synthase, adenylation domain"/>
    <property type="match status" value="1"/>
</dbReference>
<dbReference type="InterPro" id="IPR020806">
    <property type="entry name" value="PKS_PP-bd"/>
</dbReference>
<dbReference type="Proteomes" id="UP000244906">
    <property type="component" value="Unassembled WGS sequence"/>
</dbReference>
<name>A0A2V1GVD6_9GAMM</name>
<dbReference type="SUPFAM" id="SSF47336">
    <property type="entry name" value="ACP-like"/>
    <property type="match status" value="2"/>
</dbReference>
<evidence type="ECO:0000256" key="1">
    <source>
        <dbReference type="ARBA" id="ARBA00001957"/>
    </source>
</evidence>
<dbReference type="SMART" id="SM00824">
    <property type="entry name" value="PKS_TE"/>
    <property type="match status" value="1"/>
</dbReference>
<dbReference type="GO" id="GO:0031177">
    <property type="term" value="F:phosphopantetheine binding"/>
    <property type="evidence" value="ECO:0007669"/>
    <property type="project" value="InterPro"/>
</dbReference>
<dbReference type="InterPro" id="IPR000873">
    <property type="entry name" value="AMP-dep_synth/lig_dom"/>
</dbReference>
<dbReference type="Gene3D" id="3.40.50.12780">
    <property type="entry name" value="N-terminal domain of ligase-like"/>
    <property type="match status" value="2"/>
</dbReference>
<dbReference type="RefSeq" id="WP_116687288.1">
    <property type="nucleotide sequence ID" value="NZ_CAWNYD010000004.1"/>
</dbReference>
<dbReference type="InterPro" id="IPR009081">
    <property type="entry name" value="PP-bd_ACP"/>
</dbReference>
<dbReference type="Gene3D" id="3.30.559.30">
    <property type="entry name" value="Nonribosomal peptide synthetase, condensation domain"/>
    <property type="match status" value="2"/>
</dbReference>
<dbReference type="NCBIfam" id="NF003417">
    <property type="entry name" value="PRK04813.1"/>
    <property type="match status" value="2"/>
</dbReference>
<dbReference type="OrthoDB" id="9757559at2"/>
<dbReference type="InterPro" id="IPR001242">
    <property type="entry name" value="Condensation_dom"/>
</dbReference>
<dbReference type="InterPro" id="IPR041464">
    <property type="entry name" value="TubC_N"/>
</dbReference>
<dbReference type="PROSITE" id="PS00455">
    <property type="entry name" value="AMP_BINDING"/>
    <property type="match status" value="1"/>
</dbReference>
<keyword evidence="7" id="KW-1185">Reference proteome</keyword>
<dbReference type="Gene3D" id="1.10.1200.10">
    <property type="entry name" value="ACP-like"/>
    <property type="match status" value="2"/>
</dbReference>
<evidence type="ECO:0000313" key="7">
    <source>
        <dbReference type="Proteomes" id="UP000244906"/>
    </source>
</evidence>
<dbReference type="Pfam" id="PF00668">
    <property type="entry name" value="Condensation"/>
    <property type="match status" value="2"/>
</dbReference>
<feature type="region of interest" description="Disordered" evidence="4">
    <location>
        <begin position="1036"/>
        <end position="1066"/>
    </location>
</feature>
<dbReference type="InterPro" id="IPR044894">
    <property type="entry name" value="TubC_N_sf"/>
</dbReference>
<dbReference type="GO" id="GO:0005737">
    <property type="term" value="C:cytoplasm"/>
    <property type="evidence" value="ECO:0007669"/>
    <property type="project" value="TreeGrafter"/>
</dbReference>
<feature type="domain" description="Carrier" evidence="5">
    <location>
        <begin position="2081"/>
        <end position="2156"/>
    </location>
</feature>
<dbReference type="Pfam" id="PF18563">
    <property type="entry name" value="TubC_N"/>
    <property type="match status" value="1"/>
</dbReference>
<dbReference type="InterPro" id="IPR029058">
    <property type="entry name" value="AB_hydrolase_fold"/>
</dbReference>
<dbReference type="GO" id="GO:0043041">
    <property type="term" value="P:amino acid activation for nonribosomal peptide biosynthetic process"/>
    <property type="evidence" value="ECO:0007669"/>
    <property type="project" value="TreeGrafter"/>
</dbReference>
<comment type="caution">
    <text evidence="6">The sequence shown here is derived from an EMBL/GenBank/DDBJ whole genome shotgun (WGS) entry which is preliminary data.</text>
</comment>
<organism evidence="6 7">
    <name type="scientific">Pelagibaculum spongiae</name>
    <dbReference type="NCBI Taxonomy" id="2080658"/>
    <lineage>
        <taxon>Bacteria</taxon>
        <taxon>Pseudomonadati</taxon>
        <taxon>Pseudomonadota</taxon>
        <taxon>Gammaproteobacteria</taxon>
        <taxon>Oceanospirillales</taxon>
        <taxon>Pelagibaculum</taxon>
    </lineage>
</organism>
<dbReference type="Pfam" id="PF00550">
    <property type="entry name" value="PP-binding"/>
    <property type="match status" value="2"/>
</dbReference>
<comment type="cofactor">
    <cofactor evidence="1">
        <name>pantetheine 4'-phosphate</name>
        <dbReference type="ChEBI" id="CHEBI:47942"/>
    </cofactor>
</comment>
<dbReference type="SUPFAM" id="SSF53474">
    <property type="entry name" value="alpha/beta-Hydrolases"/>
    <property type="match status" value="1"/>
</dbReference>
<dbReference type="GO" id="GO:0044550">
    <property type="term" value="P:secondary metabolite biosynthetic process"/>
    <property type="evidence" value="ECO:0007669"/>
    <property type="project" value="TreeGrafter"/>
</dbReference>
<dbReference type="InterPro" id="IPR045851">
    <property type="entry name" value="AMP-bd_C_sf"/>
</dbReference>
<dbReference type="GO" id="GO:0003824">
    <property type="term" value="F:catalytic activity"/>
    <property type="evidence" value="ECO:0007669"/>
    <property type="project" value="InterPro"/>
</dbReference>
<dbReference type="NCBIfam" id="TIGR01733">
    <property type="entry name" value="AA-adenyl-dom"/>
    <property type="match status" value="2"/>
</dbReference>
<proteinExistence type="predicted"/>
<keyword evidence="2" id="KW-0596">Phosphopantetheine</keyword>
<dbReference type="PROSITE" id="PS50075">
    <property type="entry name" value="CARRIER"/>
    <property type="match status" value="2"/>
</dbReference>
<sequence>MHPTPFGLIKQLQALGAELKLADGKLKLQAPKGVVTPQIAEQIKSAKQPLIDWLSTWQTGYLPQLIELQASWNPDNSAIYSSGASYSYRQLIDKSANLAGYLQQRGLKAGDRVAVLLDRNIDLPLVLYSIWRAGAVWLPLDSQWPLARQKAVLQDAKPAFLISHSELANNLDTSKSPEYSDFQLCLIDQLPQQNHPFQPVLLNSTMAAYLIYTSGSTGAPKGVQINHGAITHLFKALHGTVYSGRDLTAKKIAVNASVAFDASMKQLIQLAAGATIAPIDELTRLNPEALAGWLNINGVYGLDLTPSLARQLLPELKQLPADSRPNIMLIGGEAIDLQLWQQLARLEAVTSFNVYGPTEATVDTTSVEITENNQPCLGSPLPGYQVQILDDLQRPVMSGAAGELAISGVGLADGYINQPQLTAEKFIHLNHPTDGSTRWYLTGDKARFNHLDLLEYLGRFDDQIKLRGYRIELGEIEAALLSNPQIQHAAVLLKQRKASQTSDEKHDYLVGYYSLNAGQILDKEQCRKQLTIALPAYMLPQQLIELEVMPLTVNGKVDRKSLPEPEQLERKGDFPQSELQIAIAGTWKELLNLTSDEPIFLQDDFFALGGHSLLAAQLIARINRQHQINLPLRVIFESPQLEAFTQQISIQASQPKLPKIIKKVFIETDIIPLSFQQERLWFLSRLNPESAAFNMPLAMLIRGKVNSVALNRALQMLVNRHSILRSRFVANNGEGGQQIDAVPAQILHFEQRFDLADKPQEQVRLADLEALRSFDLESQHPIRARLIEVSDHQNLLLISLHHIASDGWSNRILLQQLIAFYQKASLDLLQKNSTNSLLIENSDSQLCYADYAQWQRENFGPQQLEKSLQYWQQRLSDAPSLLQLATDRPRPEVSSGAGALVNRKLDAKLLQQLNQFARQKQMTLFMLLLSAWQMLLMRHSGQDDLSVGVPVAGRSQSELEDLVGFFVNAVVMRATVNGNQSIDQFLEKNRADVLDAFEHQQVPVEMVLEKLSLPRSTRHMPLAQVSFSLQNIDDGEFSELPSNEDQQSSAEQTNESALSISPLKSQQTTARQEMTLFANEGKSGLELSLEYSTDIYNAERMEVLLSHFQAVLHQILENSQQSVLQIPLESTTELAIGLQINQPVAKVLPVTPMQRDLAMASLAEPTTLQNSLGYAIHIHGKLDPKKWQKSLEQIQQQFPLLSTRFSQGKQAWHEPVYQWLPLQKELDFQLIKLTASQSVEQMIQQLVQQQTFDIENGTLCKCYLLRVDRQHHVALLAAHHAVLDGIAIISHFLETLKVYQKEAKSDQPLELLQDPFFEWSQQARDQFDQTETLQFWQQQLSDVESLDPQQLLPNKTPAANHISKRIELDLAHWQAIKDFCRKQRITPALYMKGIYAIVLSHYCRSEKDFVLLENHPGRTRAIGLALGCFYHQAPSLVKNQWLQGTFSELLAGLRQFQKLSKNHLQISLQQQFSLLPAGKLQFMYNFQQFIPTGEFEGQQLRGTGITPLAPGFVQFMAQLDDDVMSLKLDFDGNLFDDLLFLQRFIGVSTQILQQSGQQSVTLANLRLILGGEKRAIQGPEVAKQPLADVQLRFEAAAAKYSNNMAVVCGEKKLSYPQLNQQSNQLAYWLKQQQIVAGDIVGICLPRCVEWPLAILGIIKAGAAYLPMDADIPQQRKQYLLQNSNAKLLIDDQWLEQNQAELQKQPSENLQFSAAADDCFYQVYTSGSTGQPKGAAVSRGNIANLHQWFSRQYQITQQDKSLLISAFAFDLTQKNLLSVLLSGGCLVMPETSAYDPQVIADTSQQHQITLINAAPSAFYPLIEAEENWPKLSSLRQLWLGGESITANRLLAWQANPHCHCQIDNTYGPTECSDITCFESIDFAAIENQPAISLGRPIDNLQLKVVDQQLRDVASGIAGELLIAGASLGQGYPQDPQKTAETFIQLDNKTWYRSGDLVRQWNDGRLQYLNRADFQIKLRGMRIEPVEIEQAILQLAAVSDVRVMVTESKTNPQLAAWLIGEQLTQQSWFVDQAWKALLAEFLPSHMIPSEIFCLEQWPLNNNGKVDRKSLLQMNSQQQHSYQPPQNSVEKRLEQLWGELLGQKQVSRNASFFDLGGQSLMAARMMARVRDLFAVDLPLMRLFSSPTIAAMAELIQQQQGDIEWSPLTPIQPLGDLTPIYLVHPIGAQVLIYQQMAAEISKQTQQQRPVFGLTAKGLEADQVPFDNVEKMAAFYIESIKKHQPEGPYWLGGQSMGGVVAYEMAQQLIAQGDQVSGLLLMDSYPAELLRQHGLKEIDDQQALGWLLGEQAPDPETLAQLSDEDKLDLIRRAVRGQLTKSQISGYLRVLKGFNRMLLDYQSLPLAIPTLLIRPEDVVGKEAGWLLKSVSKKARMQMSLGWDKLLGKDNLQIEKVAGGHESIITQPQNLKQSVNYLLQFIEGTEL</sequence>
<accession>A0A2V1GVD6</accession>
<dbReference type="FunFam" id="1.10.1200.10:FF:000016">
    <property type="entry name" value="Non-ribosomal peptide synthase"/>
    <property type="match status" value="1"/>
</dbReference>
<dbReference type="PANTHER" id="PTHR45527">
    <property type="entry name" value="NONRIBOSOMAL PEPTIDE SYNTHETASE"/>
    <property type="match status" value="1"/>
</dbReference>
<evidence type="ECO:0000259" key="5">
    <source>
        <dbReference type="PROSITE" id="PS50075"/>
    </source>
</evidence>
<evidence type="ECO:0000256" key="4">
    <source>
        <dbReference type="SAM" id="MobiDB-lite"/>
    </source>
</evidence>
<feature type="compositionally biased region" description="Polar residues" evidence="4">
    <location>
        <begin position="1040"/>
        <end position="1066"/>
    </location>
</feature>
<dbReference type="CDD" id="cd05930">
    <property type="entry name" value="A_NRPS"/>
    <property type="match status" value="2"/>
</dbReference>
<reference evidence="6 7" key="1">
    <citation type="submission" date="2018-04" db="EMBL/GenBank/DDBJ databases">
        <title>Thalassorhabdus spongiae gen. nov., sp. nov., isolated from a marine sponge in South-West Iceland.</title>
        <authorList>
            <person name="Knobloch S."/>
            <person name="Daussin A."/>
            <person name="Johannsson R."/>
            <person name="Marteinsson V.T."/>
        </authorList>
    </citation>
    <scope>NUCLEOTIDE SEQUENCE [LARGE SCALE GENOMIC DNA]</scope>
    <source>
        <strain evidence="6 7">Hp12</strain>
    </source>
</reference>
<dbReference type="FunFam" id="3.30.300.30:FF:000010">
    <property type="entry name" value="Enterobactin synthetase component F"/>
    <property type="match status" value="1"/>
</dbReference>
<evidence type="ECO:0000256" key="2">
    <source>
        <dbReference type="ARBA" id="ARBA00022450"/>
    </source>
</evidence>
<dbReference type="Gene3D" id="3.30.559.10">
    <property type="entry name" value="Chloramphenicol acetyltransferase-like domain"/>
    <property type="match status" value="2"/>
</dbReference>
<dbReference type="InterPro" id="IPR042099">
    <property type="entry name" value="ANL_N_sf"/>
</dbReference>
<dbReference type="PANTHER" id="PTHR45527:SF1">
    <property type="entry name" value="FATTY ACID SYNTHASE"/>
    <property type="match status" value="1"/>
</dbReference>